<organism evidence="1 2">
    <name type="scientific">Irpex rosettiformis</name>
    <dbReference type="NCBI Taxonomy" id="378272"/>
    <lineage>
        <taxon>Eukaryota</taxon>
        <taxon>Fungi</taxon>
        <taxon>Dikarya</taxon>
        <taxon>Basidiomycota</taxon>
        <taxon>Agaricomycotina</taxon>
        <taxon>Agaricomycetes</taxon>
        <taxon>Polyporales</taxon>
        <taxon>Irpicaceae</taxon>
        <taxon>Irpex</taxon>
    </lineage>
</organism>
<proteinExistence type="predicted"/>
<gene>
    <name evidence="1" type="ORF">BDY19DRAFT_18071</name>
</gene>
<sequence length="346" mass="38125">MSSTSTSGQARNYEHSHVVRKVAVPIPRRSIRIRQGEDVLKPPPISDSSIKMEVSDTPLSSMQVKVVKKPRLEDFCGPDTPPTGKPASIAKRFHPYTSQPRIAKDPRVKESLPSGTDFDQSTPQPPGYDEGSRLSAIPSITVQVPSKDPRIRPSSTRLSTPAPMRYDSEAGSSGSVPRLQQDIDTGDRSGSTQADLSSEVDTSCAPYDYDATEYHAQNLLDSPASSHNDATAGMRELGHRIKSTRSRSKVTSRSKEPHKTSIKHFLDKCGLEGQHLDIYAKHFKNMGIPTCQDLDALIKYKLDSQLIDLLKNDCGGRWLQINLIKNGLEKHRRALARMTSASPQTS</sequence>
<dbReference type="Proteomes" id="UP001055072">
    <property type="component" value="Unassembled WGS sequence"/>
</dbReference>
<name>A0ACB8UJA0_9APHY</name>
<dbReference type="EMBL" id="MU274900">
    <property type="protein sequence ID" value="KAI0094416.1"/>
    <property type="molecule type" value="Genomic_DNA"/>
</dbReference>
<accession>A0ACB8UJA0</accession>
<comment type="caution">
    <text evidence="1">The sequence shown here is derived from an EMBL/GenBank/DDBJ whole genome shotgun (WGS) entry which is preliminary data.</text>
</comment>
<evidence type="ECO:0000313" key="2">
    <source>
        <dbReference type="Proteomes" id="UP001055072"/>
    </source>
</evidence>
<reference evidence="1" key="1">
    <citation type="journal article" date="2021" name="Environ. Microbiol.">
        <title>Gene family expansions and transcriptome signatures uncover fungal adaptations to wood decay.</title>
        <authorList>
            <person name="Hage H."/>
            <person name="Miyauchi S."/>
            <person name="Viragh M."/>
            <person name="Drula E."/>
            <person name="Min B."/>
            <person name="Chaduli D."/>
            <person name="Navarro D."/>
            <person name="Favel A."/>
            <person name="Norest M."/>
            <person name="Lesage-Meessen L."/>
            <person name="Balint B."/>
            <person name="Merenyi Z."/>
            <person name="de Eugenio L."/>
            <person name="Morin E."/>
            <person name="Martinez A.T."/>
            <person name="Baldrian P."/>
            <person name="Stursova M."/>
            <person name="Martinez M.J."/>
            <person name="Novotny C."/>
            <person name="Magnuson J.K."/>
            <person name="Spatafora J.W."/>
            <person name="Maurice S."/>
            <person name="Pangilinan J."/>
            <person name="Andreopoulos W."/>
            <person name="LaButti K."/>
            <person name="Hundley H."/>
            <person name="Na H."/>
            <person name="Kuo A."/>
            <person name="Barry K."/>
            <person name="Lipzen A."/>
            <person name="Henrissat B."/>
            <person name="Riley R."/>
            <person name="Ahrendt S."/>
            <person name="Nagy L.G."/>
            <person name="Grigoriev I.V."/>
            <person name="Martin F."/>
            <person name="Rosso M.N."/>
        </authorList>
    </citation>
    <scope>NUCLEOTIDE SEQUENCE</scope>
    <source>
        <strain evidence="1">CBS 384.51</strain>
    </source>
</reference>
<evidence type="ECO:0000313" key="1">
    <source>
        <dbReference type="EMBL" id="KAI0094416.1"/>
    </source>
</evidence>
<keyword evidence="2" id="KW-1185">Reference proteome</keyword>
<protein>
    <submittedName>
        <fullName evidence="1">Uncharacterized protein</fullName>
    </submittedName>
</protein>